<feature type="transmembrane region" description="Helical" evidence="1">
    <location>
        <begin position="35"/>
        <end position="54"/>
    </location>
</feature>
<keyword evidence="3" id="KW-0378">Hydrolase</keyword>
<protein>
    <submittedName>
        <fullName evidence="3">CPBP family intramembrane metalloprotease</fullName>
    </submittedName>
</protein>
<comment type="caution">
    <text evidence="3">The sequence shown here is derived from an EMBL/GenBank/DDBJ whole genome shotgun (WGS) entry which is preliminary data.</text>
</comment>
<reference evidence="3 4" key="1">
    <citation type="submission" date="2021-02" db="EMBL/GenBank/DDBJ databases">
        <authorList>
            <person name="Ra J.-S."/>
        </authorList>
    </citation>
    <scope>NUCLEOTIDE SEQUENCE [LARGE SCALE GENOMIC DNA]</scope>
    <source>
        <strain evidence="3 4">MMS20-R1-14</strain>
    </source>
</reference>
<evidence type="ECO:0000313" key="3">
    <source>
        <dbReference type="EMBL" id="MBM7075256.1"/>
    </source>
</evidence>
<keyword evidence="1" id="KW-0472">Membrane</keyword>
<keyword evidence="3" id="KW-0645">Protease</keyword>
<keyword evidence="4" id="KW-1185">Reference proteome</keyword>
<evidence type="ECO:0000256" key="1">
    <source>
        <dbReference type="SAM" id="Phobius"/>
    </source>
</evidence>
<dbReference type="GO" id="GO:0008237">
    <property type="term" value="F:metallopeptidase activity"/>
    <property type="evidence" value="ECO:0007669"/>
    <property type="project" value="UniProtKB-KW"/>
</dbReference>
<sequence>MTVTGWLVCFVVVGPVVEELCLRGVLLHRLPTTRPAVAGAVLANLVAFVVRAVGAVHR</sequence>
<evidence type="ECO:0000313" key="4">
    <source>
        <dbReference type="Proteomes" id="UP001518872"/>
    </source>
</evidence>
<dbReference type="InterPro" id="IPR003675">
    <property type="entry name" value="Rce1/LyrA-like_dom"/>
</dbReference>
<keyword evidence="3" id="KW-0482">Metalloprotease</keyword>
<gene>
    <name evidence="3" type="ORF">JQX11_02650</name>
</gene>
<dbReference type="Proteomes" id="UP001518872">
    <property type="component" value="Unassembled WGS sequence"/>
</dbReference>
<dbReference type="RefSeq" id="WP_204923323.1">
    <property type="nucleotide sequence ID" value="NZ_JAFEUC010000001.1"/>
</dbReference>
<organism evidence="3 4">
    <name type="scientific">Micromonospora humida</name>
    <dbReference type="NCBI Taxonomy" id="2809018"/>
    <lineage>
        <taxon>Bacteria</taxon>
        <taxon>Bacillati</taxon>
        <taxon>Actinomycetota</taxon>
        <taxon>Actinomycetes</taxon>
        <taxon>Micromonosporales</taxon>
        <taxon>Micromonosporaceae</taxon>
        <taxon>Micromonospora</taxon>
    </lineage>
</organism>
<feature type="domain" description="CAAX prenyl protease 2/Lysostaphin resistance protein A-like" evidence="2">
    <location>
        <begin position="4"/>
        <end position="49"/>
    </location>
</feature>
<proteinExistence type="predicted"/>
<accession>A0ABS2IPQ9</accession>
<dbReference type="Pfam" id="PF02517">
    <property type="entry name" value="Rce1-like"/>
    <property type="match status" value="1"/>
</dbReference>
<evidence type="ECO:0000259" key="2">
    <source>
        <dbReference type="Pfam" id="PF02517"/>
    </source>
</evidence>
<dbReference type="EMBL" id="JAFEUC010000001">
    <property type="protein sequence ID" value="MBM7075256.1"/>
    <property type="molecule type" value="Genomic_DNA"/>
</dbReference>
<keyword evidence="1" id="KW-1133">Transmembrane helix</keyword>
<keyword evidence="1" id="KW-0812">Transmembrane</keyword>
<name>A0ABS2IPQ9_9ACTN</name>